<dbReference type="AlphaFoldDB" id="A0AAD5ULF6"/>
<comment type="function">
    <text evidence="2">Component of the 19S cap proteasome complex which acts as a regulatory subunit of the 26S proteasome, involved in the ATP-dependent degradation of ubiquitinated proteins.</text>
</comment>
<evidence type="ECO:0000256" key="1">
    <source>
        <dbReference type="ARBA" id="ARBA00022942"/>
    </source>
</evidence>
<evidence type="ECO:0000256" key="3">
    <source>
        <dbReference type="ARBA" id="ARBA00093502"/>
    </source>
</evidence>
<comment type="caution">
    <text evidence="5">The sequence shown here is derived from an EMBL/GenBank/DDBJ whole genome shotgun (WGS) entry which is preliminary data.</text>
</comment>
<accession>A0AAD5ULF6</accession>
<evidence type="ECO:0000313" key="5">
    <source>
        <dbReference type="EMBL" id="KAJ3257927.1"/>
    </source>
</evidence>
<organism evidence="5 6">
    <name type="scientific">Boothiomyces macroporosus</name>
    <dbReference type="NCBI Taxonomy" id="261099"/>
    <lineage>
        <taxon>Eukaryota</taxon>
        <taxon>Fungi</taxon>
        <taxon>Fungi incertae sedis</taxon>
        <taxon>Chytridiomycota</taxon>
        <taxon>Chytridiomycota incertae sedis</taxon>
        <taxon>Chytridiomycetes</taxon>
        <taxon>Rhizophydiales</taxon>
        <taxon>Terramycetaceae</taxon>
        <taxon>Boothiomyces</taxon>
    </lineage>
</organism>
<sequence>MAPYYRAVWKLLGYQVDETLAKELEKKNKETLDEFEVKYKDAVENLGETDQSDILIAKASYLAKTGHKDEAVAAFEVAFEKTGPLGHRIDILFSLIRVGFFHSDNAIIQSGIDRVKSLIEKGGDWDRRNRLKVYEGIFLISNRHFKDAVDLLLDSLATFTSNELMEYRDFVRYASLTAALILDRPELKKVINSPEILECIHEIPHLSEYLNSFYQCQYSQFFTSLAAVEKSISQDLYLHEHYKYYVREMRIRVYTQLLQSYKSVTINSLATSFDVTESWIDSDLSNFIAAGRLNAVIDKVNGVVETNRPDAKNAQYQACIKEGDVLLNSIQKLSRVINV</sequence>
<protein>
    <submittedName>
        <fullName evidence="5">26S proteasome non-ATPase regulatory subunit 6</fullName>
    </submittedName>
</protein>
<dbReference type="FunFam" id="1.25.40.570:FF:000005">
    <property type="entry name" value="26S proteasome regulatory subunit N7"/>
    <property type="match status" value="1"/>
</dbReference>
<dbReference type="InterPro" id="IPR045135">
    <property type="entry name" value="Rpn7_N"/>
</dbReference>
<dbReference type="PANTHER" id="PTHR14145:SF1">
    <property type="entry name" value="26S PROTEASOME NON-ATPASE REGULATORY SUBUNIT 6"/>
    <property type="match status" value="1"/>
</dbReference>
<dbReference type="GO" id="GO:0005838">
    <property type="term" value="C:proteasome regulatory particle"/>
    <property type="evidence" value="ECO:0007669"/>
    <property type="project" value="TreeGrafter"/>
</dbReference>
<dbReference type="PROSITE" id="PS50250">
    <property type="entry name" value="PCI"/>
    <property type="match status" value="1"/>
</dbReference>
<dbReference type="InterPro" id="IPR019585">
    <property type="entry name" value="Rpn7/CSN1"/>
</dbReference>
<dbReference type="PANTHER" id="PTHR14145">
    <property type="entry name" value="26S PROTESOME SUBUNIT 6"/>
    <property type="match status" value="1"/>
</dbReference>
<dbReference type="Pfam" id="PF21154">
    <property type="entry name" value="RPN7_PSMD6_C"/>
    <property type="match status" value="1"/>
</dbReference>
<dbReference type="SUPFAM" id="SSF46785">
    <property type="entry name" value="Winged helix' DNA-binding domain"/>
    <property type="match status" value="1"/>
</dbReference>
<evidence type="ECO:0000256" key="2">
    <source>
        <dbReference type="ARBA" id="ARBA00093435"/>
    </source>
</evidence>
<reference evidence="5" key="1">
    <citation type="submission" date="2020-05" db="EMBL/GenBank/DDBJ databases">
        <title>Phylogenomic resolution of chytrid fungi.</title>
        <authorList>
            <person name="Stajich J.E."/>
            <person name="Amses K."/>
            <person name="Simmons R."/>
            <person name="Seto K."/>
            <person name="Myers J."/>
            <person name="Bonds A."/>
            <person name="Quandt C.A."/>
            <person name="Barry K."/>
            <person name="Liu P."/>
            <person name="Grigoriev I."/>
            <person name="Longcore J.E."/>
            <person name="James T.Y."/>
        </authorList>
    </citation>
    <scope>NUCLEOTIDE SEQUENCE</scope>
    <source>
        <strain evidence="5">PLAUS21</strain>
    </source>
</reference>
<dbReference type="EMBL" id="JADGKB010000033">
    <property type="protein sequence ID" value="KAJ3257927.1"/>
    <property type="molecule type" value="Genomic_DNA"/>
</dbReference>
<dbReference type="InterPro" id="IPR049549">
    <property type="entry name" value="RPN7_PSMD6_C"/>
</dbReference>
<dbReference type="Proteomes" id="UP001210925">
    <property type="component" value="Unassembled WGS sequence"/>
</dbReference>
<keyword evidence="1 5" id="KW-0647">Proteasome</keyword>
<name>A0AAD5ULF6_9FUNG</name>
<dbReference type="Gene3D" id="1.25.40.570">
    <property type="match status" value="1"/>
</dbReference>
<evidence type="ECO:0000313" key="6">
    <source>
        <dbReference type="Proteomes" id="UP001210925"/>
    </source>
</evidence>
<comment type="subunit">
    <text evidence="3">The 26S proteasome is composed of a core protease, known as the 20S proteasome, capped at one or both ends by the 19S regulatory complex (RC). The RC is composed of at least 18 different subunits in two subcomplexes, the base and the lid, which form the portions proximal and distal to the 20S proteolytic core, respectively. Component of the lid subcomplex of the 19S RC.</text>
</comment>
<dbReference type="SMART" id="SM00088">
    <property type="entry name" value="PINT"/>
    <property type="match status" value="1"/>
</dbReference>
<feature type="domain" description="PCI" evidence="4">
    <location>
        <begin position="144"/>
        <end position="311"/>
    </location>
</feature>
<proteinExistence type="predicted"/>
<keyword evidence="6" id="KW-1185">Reference proteome</keyword>
<dbReference type="InterPro" id="IPR000717">
    <property type="entry name" value="PCI_dom"/>
</dbReference>
<dbReference type="GO" id="GO:0043161">
    <property type="term" value="P:proteasome-mediated ubiquitin-dependent protein catabolic process"/>
    <property type="evidence" value="ECO:0007669"/>
    <property type="project" value="TreeGrafter"/>
</dbReference>
<dbReference type="InterPro" id="IPR036390">
    <property type="entry name" value="WH_DNA-bd_sf"/>
</dbReference>
<gene>
    <name evidence="5" type="primary">PSMD6</name>
    <name evidence="5" type="ORF">HK103_004218</name>
</gene>
<dbReference type="Pfam" id="PF10602">
    <property type="entry name" value="RPN7"/>
    <property type="match status" value="1"/>
</dbReference>
<evidence type="ECO:0000259" key="4">
    <source>
        <dbReference type="PROSITE" id="PS50250"/>
    </source>
</evidence>
<dbReference type="Pfam" id="PF01399">
    <property type="entry name" value="PCI"/>
    <property type="match status" value="1"/>
</dbReference>